<protein>
    <submittedName>
        <fullName evidence="4">4'-phosphopantetheinyl transferase</fullName>
    </submittedName>
</protein>
<comment type="similarity">
    <text evidence="1">Belongs to the P-Pant transferase superfamily. Gsp/Sfp/HetI/AcpT family.</text>
</comment>
<evidence type="ECO:0000313" key="5">
    <source>
        <dbReference type="Proteomes" id="UP000198779"/>
    </source>
</evidence>
<sequence>MKVYINDHIGDFDLQLALQSISSQRREQALQFKFEQGQRLCVAAYMLLKQALREQEGILDNPIFEYGEHGKPSIVGHPELHFSLSHCKEAAVCVLSRRPVGIDVESIGRYSESVARYAMSDDEMQQIHQSGNPELAFIRLWTMKESLLKLTGEGINDNMKETLKKAKAEWFTTTERIDKNYLYTVCEQ</sequence>
<dbReference type="InterPro" id="IPR050559">
    <property type="entry name" value="P-Pant_transferase_sf"/>
</dbReference>
<evidence type="ECO:0000256" key="1">
    <source>
        <dbReference type="ARBA" id="ARBA00010990"/>
    </source>
</evidence>
<dbReference type="GO" id="GO:0000287">
    <property type="term" value="F:magnesium ion binding"/>
    <property type="evidence" value="ECO:0007669"/>
    <property type="project" value="InterPro"/>
</dbReference>
<dbReference type="InterPro" id="IPR037143">
    <property type="entry name" value="4-PPantetheinyl_Trfase_dom_sf"/>
</dbReference>
<dbReference type="GO" id="GO:0005829">
    <property type="term" value="C:cytosol"/>
    <property type="evidence" value="ECO:0007669"/>
    <property type="project" value="TreeGrafter"/>
</dbReference>
<reference evidence="5" key="1">
    <citation type="submission" date="2016-10" db="EMBL/GenBank/DDBJ databases">
        <authorList>
            <person name="Varghese N."/>
            <person name="Submissions S."/>
        </authorList>
    </citation>
    <scope>NUCLEOTIDE SEQUENCE [LARGE SCALE GENOMIC DNA]</scope>
    <source>
        <strain evidence="5">BP1-148</strain>
    </source>
</reference>
<dbReference type="SUPFAM" id="SSF56214">
    <property type="entry name" value="4'-phosphopantetheinyl transferase"/>
    <property type="match status" value="2"/>
</dbReference>
<proteinExistence type="inferred from homology"/>
<dbReference type="STRING" id="645274.SAMN04487901_11585"/>
<dbReference type="Proteomes" id="UP000198779">
    <property type="component" value="Unassembled WGS sequence"/>
</dbReference>
<name>A0A1G7Z9B8_9BACT</name>
<evidence type="ECO:0000313" key="4">
    <source>
        <dbReference type="EMBL" id="SDH05195.1"/>
    </source>
</evidence>
<dbReference type="RefSeq" id="WP_091818675.1">
    <property type="nucleotide sequence ID" value="NZ_FNCQ01000015.1"/>
</dbReference>
<feature type="domain" description="4'-phosphopantetheinyl transferase" evidence="3">
    <location>
        <begin position="99"/>
        <end position="160"/>
    </location>
</feature>
<organism evidence="4 5">
    <name type="scientific">Prevotella communis</name>
    <dbReference type="NCBI Taxonomy" id="2913614"/>
    <lineage>
        <taxon>Bacteria</taxon>
        <taxon>Pseudomonadati</taxon>
        <taxon>Bacteroidota</taxon>
        <taxon>Bacteroidia</taxon>
        <taxon>Bacteroidales</taxon>
        <taxon>Prevotellaceae</taxon>
        <taxon>Prevotella</taxon>
    </lineage>
</organism>
<dbReference type="GO" id="GO:0008897">
    <property type="term" value="F:holo-[acyl-carrier-protein] synthase activity"/>
    <property type="evidence" value="ECO:0007669"/>
    <property type="project" value="InterPro"/>
</dbReference>
<dbReference type="EMBL" id="FNCQ01000015">
    <property type="protein sequence ID" value="SDH05195.1"/>
    <property type="molecule type" value="Genomic_DNA"/>
</dbReference>
<dbReference type="AlphaFoldDB" id="A0A1G7Z9B8"/>
<dbReference type="InterPro" id="IPR008278">
    <property type="entry name" value="4-PPantetheinyl_Trfase_dom"/>
</dbReference>
<dbReference type="Pfam" id="PF01648">
    <property type="entry name" value="ACPS"/>
    <property type="match status" value="1"/>
</dbReference>
<evidence type="ECO:0000259" key="3">
    <source>
        <dbReference type="Pfam" id="PF01648"/>
    </source>
</evidence>
<gene>
    <name evidence="4" type="ORF">SAMN04487901_11585</name>
</gene>
<dbReference type="GO" id="GO:0019878">
    <property type="term" value="P:lysine biosynthetic process via aminoadipic acid"/>
    <property type="evidence" value="ECO:0007669"/>
    <property type="project" value="TreeGrafter"/>
</dbReference>
<accession>A0A1G7Z9B8</accession>
<keyword evidence="2 4" id="KW-0808">Transferase</keyword>
<keyword evidence="5" id="KW-1185">Reference proteome</keyword>
<dbReference type="PANTHER" id="PTHR12215:SF10">
    <property type="entry name" value="L-AMINOADIPATE-SEMIALDEHYDE DEHYDROGENASE-PHOSPHOPANTETHEINYL TRANSFERASE"/>
    <property type="match status" value="1"/>
</dbReference>
<dbReference type="PANTHER" id="PTHR12215">
    <property type="entry name" value="PHOSPHOPANTETHEINE TRANSFERASE"/>
    <property type="match status" value="1"/>
</dbReference>
<dbReference type="Gene3D" id="3.90.470.20">
    <property type="entry name" value="4'-phosphopantetheinyl transferase domain"/>
    <property type="match status" value="2"/>
</dbReference>
<evidence type="ECO:0000256" key="2">
    <source>
        <dbReference type="ARBA" id="ARBA00022679"/>
    </source>
</evidence>